<dbReference type="GO" id="GO:0005525">
    <property type="term" value="F:GTP binding"/>
    <property type="evidence" value="ECO:0007669"/>
    <property type="project" value="InterPro"/>
</dbReference>
<protein>
    <recommendedName>
        <fullName evidence="2">VLIG-type G domain-containing protein</fullName>
    </recommendedName>
</protein>
<dbReference type="OrthoDB" id="1597724at2759"/>
<evidence type="ECO:0000259" key="2">
    <source>
        <dbReference type="PROSITE" id="PS51717"/>
    </source>
</evidence>
<sequence length="904" mass="102455">MLQSNFRGPKCCSPLGNLMVSWWASPVWHGGTITPVTLRHIAQDLTKAPWRHCAPECAFGCVTPLMAPLVTELSKMMSELKLERYKTSKLQLKDILEIDAKNVEDVNLQTVKDLPWNFLQKLMALNVTARNTKLIAGSHDQAGSNDDEDPFSSFLSIPGTDKSGIHPLDVVCALLHCSDHFLQQEIVSKMSMCQFAVPLLLPAGDGTNCTLMLWAMRDIVKRWTPHSQDSKDFKEDNVVNVSMPTFSFVRLGKTKSSKSKILNQVLSPAHISHEFFVHRDMEGADVPRKVSDGLVEISWYFPRHDNDTFPGPVAVTNLRGDLSSNLKQLWYLSHVSSAVFMFVEKITEAEYNILADLGGTDTSFYFIISKSEKNETNTVTAKYLTQLFPVLKMDKTHVLVQSSESNDTELVRMIQGIFGRFSAISKKMISLLNMAIQAAKFEILVDEDLVECQNAKKRALKITEGIKDVMTWKKETMRLQGDTWKEISKIEKEMCRRKYQGEKESVSYKSELKEKRLNLRRKQNGHEMTDKMVTFCSAISTSSLEEKCYFMKWMKCYLDSISRKNLAELQEQYKKIIKKAALNGEKEVKPSDIALGIEHFLRELGQFYEAECAMVKEGEIKKEQKKYSKLPGIAADLLLDGFPLELIDGDSPNIPMQWITDILTELDTKTGGRCRMRVITVLGVQSTGKSTLLNTMFGLQFPVASGQCTRGAFMTLINVRENYRKELGCDFILVIDTEGLKSSALMAQDNNQEHDNELSTLVIGLSDITIINMAMENTADMKDILQIVVHAFLRMSKAGKKPNCQFAHQNVSDVSAPNNMLIERMQLMEELNKMAQKSAKMEGNRRVTAFSDIIDYSHEEHSWYIPSLWHGIPPMASINSGYSKNVCKFKQHLFEFIKKHNSHQ</sequence>
<dbReference type="Pfam" id="PF25496">
    <property type="entry name" value="URGCP"/>
    <property type="match status" value="1"/>
</dbReference>
<dbReference type="InterPro" id="IPR030383">
    <property type="entry name" value="G_VLIG_dom"/>
</dbReference>
<proteinExistence type="inferred from homology"/>
<dbReference type="PANTHER" id="PTHR14819">
    <property type="entry name" value="GTP-BINDING"/>
    <property type="match status" value="1"/>
</dbReference>
<reference evidence="3" key="1">
    <citation type="submission" date="2025-08" db="UniProtKB">
        <authorList>
            <consortium name="Ensembl"/>
        </authorList>
    </citation>
    <scope>IDENTIFICATION</scope>
</reference>
<dbReference type="InterPro" id="IPR027417">
    <property type="entry name" value="P-loop_NTPase"/>
</dbReference>
<keyword evidence="4" id="KW-1185">Reference proteome</keyword>
<dbReference type="PANTHER" id="PTHR14819:SF9">
    <property type="entry name" value="UP-REGULATOR OF CELL PROLIFERATION-LIKE"/>
    <property type="match status" value="1"/>
</dbReference>
<dbReference type="InterPro" id="IPR057365">
    <property type="entry name" value="URGCP"/>
</dbReference>
<evidence type="ECO:0000313" key="3">
    <source>
        <dbReference type="Ensembl" id="ENSLLEP00000030618.1"/>
    </source>
</evidence>
<name>A0A8C5Q071_9ANUR</name>
<dbReference type="PROSITE" id="PS51717">
    <property type="entry name" value="G_VLIG"/>
    <property type="match status" value="1"/>
</dbReference>
<dbReference type="SUPFAM" id="SSF52540">
    <property type="entry name" value="P-loop containing nucleoside triphosphate hydrolases"/>
    <property type="match status" value="1"/>
</dbReference>
<dbReference type="GeneTree" id="ENSGT00940000154390"/>
<dbReference type="AlphaFoldDB" id="A0A8C5Q071"/>
<reference evidence="3" key="2">
    <citation type="submission" date="2025-09" db="UniProtKB">
        <authorList>
            <consortium name="Ensembl"/>
        </authorList>
    </citation>
    <scope>IDENTIFICATION</scope>
</reference>
<evidence type="ECO:0000313" key="4">
    <source>
        <dbReference type="Proteomes" id="UP000694569"/>
    </source>
</evidence>
<dbReference type="Ensembl" id="ENSLLET00000031795.1">
    <property type="protein sequence ID" value="ENSLLEP00000030618.1"/>
    <property type="gene ID" value="ENSLLEG00000019374.1"/>
</dbReference>
<comment type="similarity">
    <text evidence="1">Belongs to the TRAFAC class dynamin-like GTPase superfamily. Very large inducible GTPase (VLIG) family.</text>
</comment>
<dbReference type="Pfam" id="PF25683">
    <property type="entry name" value="URGCP_GTPase"/>
    <property type="match status" value="1"/>
</dbReference>
<dbReference type="InterPro" id="IPR052986">
    <property type="entry name" value="VLIG_GTPase"/>
</dbReference>
<evidence type="ECO:0000256" key="1">
    <source>
        <dbReference type="ARBA" id="ARBA00006828"/>
    </source>
</evidence>
<dbReference type="Proteomes" id="UP000694569">
    <property type="component" value="Unplaced"/>
</dbReference>
<organism evidence="3 4">
    <name type="scientific">Leptobrachium leishanense</name>
    <name type="common">Leishan spiny toad</name>
    <dbReference type="NCBI Taxonomy" id="445787"/>
    <lineage>
        <taxon>Eukaryota</taxon>
        <taxon>Metazoa</taxon>
        <taxon>Chordata</taxon>
        <taxon>Craniata</taxon>
        <taxon>Vertebrata</taxon>
        <taxon>Euteleostomi</taxon>
        <taxon>Amphibia</taxon>
        <taxon>Batrachia</taxon>
        <taxon>Anura</taxon>
        <taxon>Pelobatoidea</taxon>
        <taxon>Megophryidae</taxon>
        <taxon>Leptobrachium</taxon>
    </lineage>
</organism>
<accession>A0A8C5Q071</accession>
<dbReference type="Gene3D" id="3.40.50.300">
    <property type="entry name" value="P-loop containing nucleotide triphosphate hydrolases"/>
    <property type="match status" value="1"/>
</dbReference>
<feature type="domain" description="VLIG-type G" evidence="2">
    <location>
        <begin position="673"/>
        <end position="904"/>
    </location>
</feature>